<comment type="caution">
    <text evidence="3">The sequence shown here is derived from an EMBL/GenBank/DDBJ whole genome shotgun (WGS) entry which is preliminary data.</text>
</comment>
<feature type="region of interest" description="Disordered" evidence="1">
    <location>
        <begin position="1"/>
        <end position="21"/>
    </location>
</feature>
<gene>
    <name evidence="3" type="ORF">TNIN_264291</name>
</gene>
<dbReference type="AlphaFoldDB" id="A0A8X6XKB0"/>
<evidence type="ECO:0000256" key="1">
    <source>
        <dbReference type="SAM" id="MobiDB-lite"/>
    </source>
</evidence>
<reference evidence="3" key="1">
    <citation type="submission" date="2020-08" db="EMBL/GenBank/DDBJ databases">
        <title>Multicomponent nature underlies the extraordinary mechanical properties of spider dragline silk.</title>
        <authorList>
            <person name="Kono N."/>
            <person name="Nakamura H."/>
            <person name="Mori M."/>
            <person name="Yoshida Y."/>
            <person name="Ohtoshi R."/>
            <person name="Malay A.D."/>
            <person name="Moran D.A.P."/>
            <person name="Tomita M."/>
            <person name="Numata K."/>
            <person name="Arakawa K."/>
        </authorList>
    </citation>
    <scope>NUCLEOTIDE SEQUENCE</scope>
</reference>
<protein>
    <recommendedName>
        <fullName evidence="2">Endonuclease/exonuclease/phosphatase domain-containing protein</fullName>
    </recommendedName>
</protein>
<dbReference type="OrthoDB" id="6437038at2759"/>
<dbReference type="GO" id="GO:0003824">
    <property type="term" value="F:catalytic activity"/>
    <property type="evidence" value="ECO:0007669"/>
    <property type="project" value="InterPro"/>
</dbReference>
<feature type="domain" description="Endonuclease/exonuclease/phosphatase" evidence="2">
    <location>
        <begin position="36"/>
        <end position="89"/>
    </location>
</feature>
<dbReference type="Gene3D" id="3.60.10.10">
    <property type="entry name" value="Endonuclease/exonuclease/phosphatase"/>
    <property type="match status" value="1"/>
</dbReference>
<dbReference type="InterPro" id="IPR005135">
    <property type="entry name" value="Endo/exonuclease/phosphatase"/>
</dbReference>
<sequence length="136" mass="15814">MDLEDYDPQQGPSTSIDDDEPEFCDFIGDLELPKRDFNASYPVWGCDYTDLRGDALLDYILRNNRKICNILERGPTFVARSNSSGPDIIHRFLILLPVLNKWEDLGHESRKVHKFISVWLRCDFVDNGFILKIKYS</sequence>
<accession>A0A8X6XKB0</accession>
<dbReference type="Proteomes" id="UP000886998">
    <property type="component" value="Unassembled WGS sequence"/>
</dbReference>
<evidence type="ECO:0000313" key="3">
    <source>
        <dbReference type="EMBL" id="GFY55508.1"/>
    </source>
</evidence>
<dbReference type="Pfam" id="PF14529">
    <property type="entry name" value="Exo_endo_phos_2"/>
    <property type="match status" value="1"/>
</dbReference>
<dbReference type="InterPro" id="IPR036691">
    <property type="entry name" value="Endo/exonu/phosph_ase_sf"/>
</dbReference>
<name>A0A8X6XKB0_9ARAC</name>
<keyword evidence="4" id="KW-1185">Reference proteome</keyword>
<dbReference type="EMBL" id="BMAV01010420">
    <property type="protein sequence ID" value="GFY55508.1"/>
    <property type="molecule type" value="Genomic_DNA"/>
</dbReference>
<evidence type="ECO:0000313" key="4">
    <source>
        <dbReference type="Proteomes" id="UP000886998"/>
    </source>
</evidence>
<organism evidence="3 4">
    <name type="scientific">Trichonephila inaurata madagascariensis</name>
    <dbReference type="NCBI Taxonomy" id="2747483"/>
    <lineage>
        <taxon>Eukaryota</taxon>
        <taxon>Metazoa</taxon>
        <taxon>Ecdysozoa</taxon>
        <taxon>Arthropoda</taxon>
        <taxon>Chelicerata</taxon>
        <taxon>Arachnida</taxon>
        <taxon>Araneae</taxon>
        <taxon>Araneomorphae</taxon>
        <taxon>Entelegynae</taxon>
        <taxon>Araneoidea</taxon>
        <taxon>Nephilidae</taxon>
        <taxon>Trichonephila</taxon>
        <taxon>Trichonephila inaurata</taxon>
    </lineage>
</organism>
<evidence type="ECO:0000259" key="2">
    <source>
        <dbReference type="Pfam" id="PF14529"/>
    </source>
</evidence>
<proteinExistence type="predicted"/>